<evidence type="ECO:0000313" key="2">
    <source>
        <dbReference type="Proteomes" id="UP001142055"/>
    </source>
</evidence>
<dbReference type="EMBL" id="JAPWDV010000004">
    <property type="protein sequence ID" value="KAJ6215382.1"/>
    <property type="molecule type" value="Genomic_DNA"/>
</dbReference>
<dbReference type="InterPro" id="IPR036691">
    <property type="entry name" value="Endo/exonu/phosph_ase_sf"/>
</dbReference>
<gene>
    <name evidence="1" type="ORF">RDWZM_009882</name>
</gene>
<sequence>MGRSNSSNSNPNQNVQHSKVETQQLIINADKLDASIICIQEPYTFMDRVCGMTGHKMFYQGDETLTAVATTMPNAILLQQHSNELCTVRLS</sequence>
<dbReference type="AlphaFoldDB" id="A0A9Q0LZW3"/>
<dbReference type="Gene3D" id="3.60.10.10">
    <property type="entry name" value="Endonuclease/exonuclease/phosphatase"/>
    <property type="match status" value="1"/>
</dbReference>
<name>A0A9Q0LZW3_BLOTA</name>
<reference evidence="1" key="1">
    <citation type="submission" date="2022-12" db="EMBL/GenBank/DDBJ databases">
        <title>Genome assemblies of Blomia tropicalis.</title>
        <authorList>
            <person name="Cui Y."/>
        </authorList>
    </citation>
    <scope>NUCLEOTIDE SEQUENCE</scope>
    <source>
        <tissue evidence="1">Adult mites</tissue>
    </source>
</reference>
<accession>A0A9Q0LZW3</accession>
<dbReference type="Proteomes" id="UP001142055">
    <property type="component" value="Chromosome 4"/>
</dbReference>
<evidence type="ECO:0000313" key="1">
    <source>
        <dbReference type="EMBL" id="KAJ6215382.1"/>
    </source>
</evidence>
<keyword evidence="2" id="KW-1185">Reference proteome</keyword>
<comment type="caution">
    <text evidence="1">The sequence shown here is derived from an EMBL/GenBank/DDBJ whole genome shotgun (WGS) entry which is preliminary data.</text>
</comment>
<protein>
    <submittedName>
        <fullName evidence="1">Uncharacterized protein</fullName>
    </submittedName>
</protein>
<proteinExistence type="predicted"/>
<organism evidence="1 2">
    <name type="scientific">Blomia tropicalis</name>
    <name type="common">Mite</name>
    <dbReference type="NCBI Taxonomy" id="40697"/>
    <lineage>
        <taxon>Eukaryota</taxon>
        <taxon>Metazoa</taxon>
        <taxon>Ecdysozoa</taxon>
        <taxon>Arthropoda</taxon>
        <taxon>Chelicerata</taxon>
        <taxon>Arachnida</taxon>
        <taxon>Acari</taxon>
        <taxon>Acariformes</taxon>
        <taxon>Sarcoptiformes</taxon>
        <taxon>Astigmata</taxon>
        <taxon>Glycyphagoidea</taxon>
        <taxon>Echimyopodidae</taxon>
        <taxon>Blomia</taxon>
    </lineage>
</organism>